<organism evidence="1">
    <name type="scientific">marine sediment metagenome</name>
    <dbReference type="NCBI Taxonomy" id="412755"/>
    <lineage>
        <taxon>unclassified sequences</taxon>
        <taxon>metagenomes</taxon>
        <taxon>ecological metagenomes</taxon>
    </lineage>
</organism>
<sequence length="194" mass="20915">MTDFLRDGTGKGTLVKVDESNRMSTFGPSEEEVHAASRTGNAFSLGFKKIMEAADTEEVIGYFQYTGDANLVMNRIFYAVEGTGLSTVQFYLFTQDTPSGGTAFTPQALNLTKTNTLEGTYLTANDSATPISIGDFGAAVGFTFVSSSNPNLEEAFGDSIIFGKNQTMVITGISPEADKLIRANFLTYQDTNIE</sequence>
<proteinExistence type="predicted"/>
<accession>X0VBN4</accession>
<feature type="non-terminal residue" evidence="1">
    <location>
        <position position="194"/>
    </location>
</feature>
<dbReference type="EMBL" id="BARS01020660">
    <property type="protein sequence ID" value="GAG09898.1"/>
    <property type="molecule type" value="Genomic_DNA"/>
</dbReference>
<protein>
    <submittedName>
        <fullName evidence="1">Uncharacterized protein</fullName>
    </submittedName>
</protein>
<gene>
    <name evidence="1" type="ORF">S01H1_33284</name>
</gene>
<comment type="caution">
    <text evidence="1">The sequence shown here is derived from an EMBL/GenBank/DDBJ whole genome shotgun (WGS) entry which is preliminary data.</text>
</comment>
<reference evidence="1" key="1">
    <citation type="journal article" date="2014" name="Front. Microbiol.">
        <title>High frequency of phylogenetically diverse reductive dehalogenase-homologous genes in deep subseafloor sedimentary metagenomes.</title>
        <authorList>
            <person name="Kawai M."/>
            <person name="Futagami T."/>
            <person name="Toyoda A."/>
            <person name="Takaki Y."/>
            <person name="Nishi S."/>
            <person name="Hori S."/>
            <person name="Arai W."/>
            <person name="Tsubouchi T."/>
            <person name="Morono Y."/>
            <person name="Uchiyama I."/>
            <person name="Ito T."/>
            <person name="Fujiyama A."/>
            <person name="Inagaki F."/>
            <person name="Takami H."/>
        </authorList>
    </citation>
    <scope>NUCLEOTIDE SEQUENCE</scope>
    <source>
        <strain evidence="1">Expedition CK06-06</strain>
    </source>
</reference>
<evidence type="ECO:0000313" key="1">
    <source>
        <dbReference type="EMBL" id="GAG09898.1"/>
    </source>
</evidence>
<name>X0VBN4_9ZZZZ</name>
<dbReference type="AlphaFoldDB" id="X0VBN4"/>